<organism evidence="2 3">
    <name type="scientific">Paspalum notatum var. saurae</name>
    <dbReference type="NCBI Taxonomy" id="547442"/>
    <lineage>
        <taxon>Eukaryota</taxon>
        <taxon>Viridiplantae</taxon>
        <taxon>Streptophyta</taxon>
        <taxon>Embryophyta</taxon>
        <taxon>Tracheophyta</taxon>
        <taxon>Spermatophyta</taxon>
        <taxon>Magnoliopsida</taxon>
        <taxon>Liliopsida</taxon>
        <taxon>Poales</taxon>
        <taxon>Poaceae</taxon>
        <taxon>PACMAD clade</taxon>
        <taxon>Panicoideae</taxon>
        <taxon>Andropogonodae</taxon>
        <taxon>Paspaleae</taxon>
        <taxon>Paspalinae</taxon>
        <taxon>Paspalum</taxon>
    </lineage>
</organism>
<accession>A0AAQ3U6I0</accession>
<feature type="region of interest" description="Disordered" evidence="1">
    <location>
        <begin position="22"/>
        <end position="51"/>
    </location>
</feature>
<gene>
    <name evidence="2" type="ORF">U9M48_031789</name>
</gene>
<dbReference type="Proteomes" id="UP001341281">
    <property type="component" value="Chromosome 07"/>
</dbReference>
<dbReference type="AlphaFoldDB" id="A0AAQ3U6I0"/>
<name>A0AAQ3U6I0_PASNO</name>
<evidence type="ECO:0000313" key="2">
    <source>
        <dbReference type="EMBL" id="WVZ84802.1"/>
    </source>
</evidence>
<proteinExistence type="predicted"/>
<reference evidence="2 3" key="1">
    <citation type="submission" date="2024-02" db="EMBL/GenBank/DDBJ databases">
        <title>High-quality chromosome-scale genome assembly of Pensacola bahiagrass (Paspalum notatum Flugge var. saurae).</title>
        <authorList>
            <person name="Vega J.M."/>
            <person name="Podio M."/>
            <person name="Orjuela J."/>
            <person name="Siena L.A."/>
            <person name="Pessino S.C."/>
            <person name="Combes M.C."/>
            <person name="Mariac C."/>
            <person name="Albertini E."/>
            <person name="Pupilli F."/>
            <person name="Ortiz J.P.A."/>
            <person name="Leblanc O."/>
        </authorList>
    </citation>
    <scope>NUCLEOTIDE SEQUENCE [LARGE SCALE GENOMIC DNA]</scope>
    <source>
        <strain evidence="2">R1</strain>
        <tissue evidence="2">Leaf</tissue>
    </source>
</reference>
<protein>
    <submittedName>
        <fullName evidence="2">Uncharacterized protein</fullName>
    </submittedName>
</protein>
<dbReference type="EMBL" id="CP144751">
    <property type="protein sequence ID" value="WVZ84802.1"/>
    <property type="molecule type" value="Genomic_DNA"/>
</dbReference>
<sequence>MHIKQLKTRQGSKTGLLGKMARSANLSPGRPTQARPTLTQARPKMHQVMDP</sequence>
<evidence type="ECO:0000256" key="1">
    <source>
        <dbReference type="SAM" id="MobiDB-lite"/>
    </source>
</evidence>
<evidence type="ECO:0000313" key="3">
    <source>
        <dbReference type="Proteomes" id="UP001341281"/>
    </source>
</evidence>
<keyword evidence="3" id="KW-1185">Reference proteome</keyword>